<evidence type="ECO:0000256" key="15">
    <source>
        <dbReference type="PROSITE-ProRule" id="PRU01319"/>
    </source>
</evidence>
<evidence type="ECO:0000256" key="14">
    <source>
        <dbReference type="HAMAP-Rule" id="MF_00052"/>
    </source>
</evidence>
<dbReference type="FunFam" id="3.30.420.10:FF:000006">
    <property type="entry name" value="Ribonuclease HII"/>
    <property type="match status" value="1"/>
</dbReference>
<evidence type="ECO:0000256" key="6">
    <source>
        <dbReference type="ARBA" id="ARBA00012180"/>
    </source>
</evidence>
<evidence type="ECO:0000256" key="4">
    <source>
        <dbReference type="ARBA" id="ARBA00004496"/>
    </source>
</evidence>
<dbReference type="InterPro" id="IPR001352">
    <property type="entry name" value="RNase_HII/HIII"/>
</dbReference>
<dbReference type="Proteomes" id="UP000613208">
    <property type="component" value="Unassembled WGS sequence"/>
</dbReference>
<feature type="domain" description="RNase H type-2" evidence="17">
    <location>
        <begin position="36"/>
        <end position="218"/>
    </location>
</feature>
<feature type="binding site" evidence="14 15">
    <location>
        <position position="134"/>
    </location>
    <ligand>
        <name>a divalent metal cation</name>
        <dbReference type="ChEBI" id="CHEBI:60240"/>
    </ligand>
</feature>
<evidence type="ECO:0000256" key="2">
    <source>
        <dbReference type="ARBA" id="ARBA00001946"/>
    </source>
</evidence>
<proteinExistence type="inferred from homology"/>
<dbReference type="EMBL" id="BLYI01000027">
    <property type="protein sequence ID" value="GFO84924.1"/>
    <property type="molecule type" value="Genomic_DNA"/>
</dbReference>
<evidence type="ECO:0000256" key="16">
    <source>
        <dbReference type="RuleBase" id="RU003515"/>
    </source>
</evidence>
<dbReference type="EC" id="3.1.26.4" evidence="6 14"/>
<dbReference type="HAMAP" id="MF_00052_B">
    <property type="entry name" value="RNase_HII_B"/>
    <property type="match status" value="1"/>
</dbReference>
<evidence type="ECO:0000256" key="3">
    <source>
        <dbReference type="ARBA" id="ARBA00004065"/>
    </source>
</evidence>
<feature type="binding site" evidence="14 15">
    <location>
        <position position="43"/>
    </location>
    <ligand>
        <name>a divalent metal cation</name>
        <dbReference type="ChEBI" id="CHEBI:60240"/>
    </ligand>
</feature>
<evidence type="ECO:0000256" key="1">
    <source>
        <dbReference type="ARBA" id="ARBA00000077"/>
    </source>
</evidence>
<evidence type="ECO:0000313" key="19">
    <source>
        <dbReference type="Proteomes" id="UP000613208"/>
    </source>
</evidence>
<keyword evidence="10 14" id="KW-0479">Metal-binding</keyword>
<dbReference type="GO" id="GO:0030145">
    <property type="term" value="F:manganese ion binding"/>
    <property type="evidence" value="ECO:0007669"/>
    <property type="project" value="UniProtKB-UniRule"/>
</dbReference>
<dbReference type="NCBIfam" id="NF000595">
    <property type="entry name" value="PRK00015.1-3"/>
    <property type="match status" value="1"/>
</dbReference>
<dbReference type="GO" id="GO:0004523">
    <property type="term" value="F:RNA-DNA hybrid ribonuclease activity"/>
    <property type="evidence" value="ECO:0007669"/>
    <property type="project" value="UniProtKB-UniRule"/>
</dbReference>
<gene>
    <name evidence="14 18" type="primary">rnhB</name>
    <name evidence="18" type="ORF">ANBU17_12710</name>
</gene>
<dbReference type="PANTHER" id="PTHR10954:SF18">
    <property type="entry name" value="RIBONUCLEASE HII"/>
    <property type="match status" value="1"/>
</dbReference>
<dbReference type="SUPFAM" id="SSF53098">
    <property type="entry name" value="Ribonuclease H-like"/>
    <property type="match status" value="1"/>
</dbReference>
<accession>A0A916VC92</accession>
<dbReference type="GO" id="GO:0032299">
    <property type="term" value="C:ribonuclease H2 complex"/>
    <property type="evidence" value="ECO:0007669"/>
    <property type="project" value="TreeGrafter"/>
</dbReference>
<dbReference type="InterPro" id="IPR012337">
    <property type="entry name" value="RNaseH-like_sf"/>
</dbReference>
<dbReference type="GO" id="GO:0006298">
    <property type="term" value="P:mismatch repair"/>
    <property type="evidence" value="ECO:0007669"/>
    <property type="project" value="TreeGrafter"/>
</dbReference>
<keyword evidence="9 14" id="KW-0540">Nuclease</keyword>
<evidence type="ECO:0000256" key="5">
    <source>
        <dbReference type="ARBA" id="ARBA00007383"/>
    </source>
</evidence>
<dbReference type="PROSITE" id="PS51975">
    <property type="entry name" value="RNASE_H_2"/>
    <property type="match status" value="1"/>
</dbReference>
<dbReference type="GO" id="GO:0043137">
    <property type="term" value="P:DNA replication, removal of RNA primer"/>
    <property type="evidence" value="ECO:0007669"/>
    <property type="project" value="TreeGrafter"/>
</dbReference>
<evidence type="ECO:0000256" key="11">
    <source>
        <dbReference type="ARBA" id="ARBA00022759"/>
    </source>
</evidence>
<dbReference type="GO" id="GO:0003723">
    <property type="term" value="F:RNA binding"/>
    <property type="evidence" value="ECO:0007669"/>
    <property type="project" value="UniProtKB-UniRule"/>
</dbReference>
<dbReference type="AlphaFoldDB" id="A0A916VC92"/>
<dbReference type="PANTHER" id="PTHR10954">
    <property type="entry name" value="RIBONUCLEASE H2 SUBUNIT A"/>
    <property type="match status" value="1"/>
</dbReference>
<dbReference type="Gene3D" id="3.30.420.10">
    <property type="entry name" value="Ribonuclease H-like superfamily/Ribonuclease H"/>
    <property type="match status" value="1"/>
</dbReference>
<comment type="cofactor">
    <cofactor evidence="14 15">
        <name>Mn(2+)</name>
        <dbReference type="ChEBI" id="CHEBI:29035"/>
    </cofactor>
    <cofactor evidence="14 15">
        <name>Mg(2+)</name>
        <dbReference type="ChEBI" id="CHEBI:18420"/>
    </cofactor>
    <text evidence="14 15">Manganese or magnesium. Binds 1 divalent metal ion per monomer in the absence of substrate. May bind a second metal ion after substrate binding.</text>
</comment>
<evidence type="ECO:0000259" key="17">
    <source>
        <dbReference type="PROSITE" id="PS51975"/>
    </source>
</evidence>
<comment type="caution">
    <text evidence="18">The sequence shown here is derived from an EMBL/GenBank/DDBJ whole genome shotgun (WGS) entry which is preliminary data.</text>
</comment>
<comment type="function">
    <text evidence="3 14 16">Endonuclease that specifically degrades the RNA of RNA-DNA hybrids.</text>
</comment>
<dbReference type="InterPro" id="IPR024567">
    <property type="entry name" value="RNase_HII/HIII_dom"/>
</dbReference>
<evidence type="ECO:0000256" key="13">
    <source>
        <dbReference type="ARBA" id="ARBA00023211"/>
    </source>
</evidence>
<keyword evidence="19" id="KW-1185">Reference proteome</keyword>
<organism evidence="18 19">
    <name type="scientific">Anaerostipes butyraticus</name>
    <dbReference type="NCBI Taxonomy" id="645466"/>
    <lineage>
        <taxon>Bacteria</taxon>
        <taxon>Bacillati</taxon>
        <taxon>Bacillota</taxon>
        <taxon>Clostridia</taxon>
        <taxon>Lachnospirales</taxon>
        <taxon>Lachnospiraceae</taxon>
        <taxon>Anaerostipes</taxon>
    </lineage>
</organism>
<evidence type="ECO:0000313" key="18">
    <source>
        <dbReference type="EMBL" id="GFO84924.1"/>
    </source>
</evidence>
<comment type="similarity">
    <text evidence="5 14 16">Belongs to the RNase HII family.</text>
</comment>
<keyword evidence="8 14" id="KW-0963">Cytoplasm</keyword>
<evidence type="ECO:0000256" key="7">
    <source>
        <dbReference type="ARBA" id="ARBA00019179"/>
    </source>
</evidence>
<dbReference type="NCBIfam" id="NF000594">
    <property type="entry name" value="PRK00015.1-1"/>
    <property type="match status" value="1"/>
</dbReference>
<dbReference type="Pfam" id="PF01351">
    <property type="entry name" value="RNase_HII"/>
    <property type="match status" value="1"/>
</dbReference>
<evidence type="ECO:0000256" key="12">
    <source>
        <dbReference type="ARBA" id="ARBA00022801"/>
    </source>
</evidence>
<dbReference type="InterPro" id="IPR022898">
    <property type="entry name" value="RNase_HII"/>
</dbReference>
<keyword evidence="12 14" id="KW-0378">Hydrolase</keyword>
<protein>
    <recommendedName>
        <fullName evidence="7 14">Ribonuclease HII</fullName>
        <shortName evidence="14">RNase HII</shortName>
        <ecNumber evidence="6 14">3.1.26.4</ecNumber>
    </recommendedName>
</protein>
<evidence type="ECO:0000256" key="9">
    <source>
        <dbReference type="ARBA" id="ARBA00022722"/>
    </source>
</evidence>
<comment type="catalytic activity">
    <reaction evidence="1 14 15 16">
        <text>Endonucleolytic cleavage to 5'-phosphomonoester.</text>
        <dbReference type="EC" id="3.1.26.4"/>
    </reaction>
</comment>
<dbReference type="GO" id="GO:0005737">
    <property type="term" value="C:cytoplasm"/>
    <property type="evidence" value="ECO:0007669"/>
    <property type="project" value="UniProtKB-SubCell"/>
</dbReference>
<evidence type="ECO:0000256" key="8">
    <source>
        <dbReference type="ARBA" id="ARBA00022490"/>
    </source>
</evidence>
<comment type="subcellular location">
    <subcellularLocation>
        <location evidence="4 14">Cytoplasm</location>
    </subcellularLocation>
</comment>
<name>A0A916VC92_9FIRM</name>
<reference evidence="18" key="1">
    <citation type="submission" date="2020-06" db="EMBL/GenBank/DDBJ databases">
        <title>Characterization of fructooligosaccharide metabolism and fructooligosaccharide-degrading enzymes in human commensal butyrate producers.</title>
        <authorList>
            <person name="Tanno H."/>
            <person name="Fujii T."/>
            <person name="Hirano K."/>
            <person name="Maeno S."/>
            <person name="Tonozuka T."/>
            <person name="Sakamoto M."/>
            <person name="Ohkuma M."/>
            <person name="Tochio T."/>
            <person name="Endo A."/>
        </authorList>
    </citation>
    <scope>NUCLEOTIDE SEQUENCE</scope>
    <source>
        <strain evidence="18">JCM 17466</strain>
    </source>
</reference>
<dbReference type="RefSeq" id="WP_201310635.1">
    <property type="nucleotide sequence ID" value="NZ_BLYI01000027.1"/>
</dbReference>
<keyword evidence="13 14" id="KW-0464">Manganese</keyword>
<comment type="cofactor">
    <cofactor evidence="2">
        <name>Mg(2+)</name>
        <dbReference type="ChEBI" id="CHEBI:18420"/>
    </cofactor>
</comment>
<keyword evidence="11 14" id="KW-0255">Endonuclease</keyword>
<evidence type="ECO:0000256" key="10">
    <source>
        <dbReference type="ARBA" id="ARBA00022723"/>
    </source>
</evidence>
<dbReference type="InterPro" id="IPR036397">
    <property type="entry name" value="RNaseH_sf"/>
</dbReference>
<sequence>MTKKEEREAKKLEKLRQEKERMHEMFAYERKYGQYHYICGVDEVGRGPFAGPVVAAAVILPKDCDILYLNDSKKISEKKRDILYDEIYEKAVAVGIGMASEKVIDEINILQATYKAMQSAIEKLEVVPDLLLNDAVTIPEISIPQVPIIKGDAKSASIAAASIVAKVTRDRMMKEYDAVYPGYQFARNKGYGTKAHIEAIRAQGICEIHRRTFVKKYI</sequence>
<feature type="binding site" evidence="14 15">
    <location>
        <position position="42"/>
    </location>
    <ligand>
        <name>a divalent metal cation</name>
        <dbReference type="ChEBI" id="CHEBI:60240"/>
    </ligand>
</feature>
<dbReference type="CDD" id="cd07182">
    <property type="entry name" value="RNase_HII_bacteria_HII_like"/>
    <property type="match status" value="1"/>
</dbReference>